<gene>
    <name evidence="4" type="primary">orf523</name>
</gene>
<organism evidence="4">
    <name type="scientific">Dactylella sp</name>
    <dbReference type="NCBI Taxonomy" id="1814903"/>
    <lineage>
        <taxon>Eukaryota</taxon>
        <taxon>Fungi</taxon>
        <taxon>Dikarya</taxon>
        <taxon>Ascomycota</taxon>
        <taxon>Pezizomycotina</taxon>
        <taxon>Orbiliomycetes</taxon>
        <taxon>Orbiliales</taxon>
        <taxon>Orbiliaceae</taxon>
        <taxon>Dactylella</taxon>
    </lineage>
</organism>
<dbReference type="AlphaFoldDB" id="A0A482DQQ4"/>
<dbReference type="GO" id="GO:0005739">
    <property type="term" value="C:mitochondrion"/>
    <property type="evidence" value="ECO:0007669"/>
    <property type="project" value="UniProtKB-ARBA"/>
</dbReference>
<dbReference type="InterPro" id="IPR003647">
    <property type="entry name" value="Intron_nuc_1_rpt"/>
</dbReference>
<dbReference type="InterPro" id="IPR051289">
    <property type="entry name" value="LAGLIDADG_Endonuclease"/>
</dbReference>
<evidence type="ECO:0008006" key="5">
    <source>
        <dbReference type="Google" id="ProtNLM"/>
    </source>
</evidence>
<dbReference type="Pfam" id="PF00961">
    <property type="entry name" value="LAGLIDADG_1"/>
    <property type="match status" value="1"/>
</dbReference>
<keyword evidence="4" id="KW-0496">Mitochondrion</keyword>
<evidence type="ECO:0000259" key="3">
    <source>
        <dbReference type="Pfam" id="PF07453"/>
    </source>
</evidence>
<dbReference type="Pfam" id="PF03161">
    <property type="entry name" value="LAGLIDADG_2"/>
    <property type="match status" value="1"/>
</dbReference>
<dbReference type="EMBL" id="MK550697">
    <property type="protein sequence ID" value="QBM09625.1"/>
    <property type="molecule type" value="Genomic_DNA"/>
</dbReference>
<feature type="domain" description="Homing endonuclease LAGLIDADG" evidence="2">
    <location>
        <begin position="276"/>
        <end position="442"/>
    </location>
</feature>
<sequence length="523" mass="59889">MLTNFVHGLHSCFIWNKSNCVKKYTNSKLFSTITSLKLPLNLNKGKESSEINPWFISGFIDAEGCFSIRVRKTKKTYIGWSVEAVFSICLHSKDLPLLEEIKTYFGGIGRISKGKNCGYFVSSIEDLTNIIIPHFVKYPLITKKQGDFLLFKSSVEMVKAKKHLTNEGLQNIVSNKASINFGLTDELKAAFPNTMPVLKSFVNTKIPNSYWMAGFTSGLSSITRFENKRDYSEIKQEVFGTSLNLVLWGTNLLSTVGERFTRSQLSIVKLPIHIQSIMVGLILSDAWIKFSSKTSKNALLGFSQSNVNSKYFWFVFFSLSHYCSSYPLKVKDRLGTNTIELQFETRSMTCITELYLLFYSEKIKVIPQNIYNLLTPIALAHLIMGDGSWQRHGLIVCTDSYKLVDVVRLMNVLIIRYRLGCTIRVNNKNKYRIYINQSSMALLVDAISPYMHYSMVYKLNSWLNTPRDRNEIEVFDVENNITTTYCSISEAAKKLNIPKSAIVNYFSRNQNKPYKGKYRFNKI</sequence>
<dbReference type="InterPro" id="IPR027434">
    <property type="entry name" value="Homing_endonucl"/>
</dbReference>
<protein>
    <recommendedName>
        <fullName evidence="5">Homing endonuclease LAGLIDADG domain-containing protein</fullName>
    </recommendedName>
</protein>
<dbReference type="PANTHER" id="PTHR36181">
    <property type="entry name" value="INTRON-ENCODED ENDONUCLEASE AI3-RELATED"/>
    <property type="match status" value="1"/>
</dbReference>
<dbReference type="GO" id="GO:0004519">
    <property type="term" value="F:endonuclease activity"/>
    <property type="evidence" value="ECO:0007669"/>
    <property type="project" value="InterPro"/>
</dbReference>
<feature type="domain" description="Homing endonuclease LAGLIDADG" evidence="1">
    <location>
        <begin position="56"/>
        <end position="153"/>
    </location>
</feature>
<proteinExistence type="predicted"/>
<dbReference type="SMART" id="SM00497">
    <property type="entry name" value="IENR1"/>
    <property type="match status" value="1"/>
</dbReference>
<dbReference type="Pfam" id="PF07453">
    <property type="entry name" value="NUMOD1"/>
    <property type="match status" value="1"/>
</dbReference>
<dbReference type="InterPro" id="IPR010896">
    <property type="entry name" value="NUMOD1"/>
</dbReference>
<reference evidence="4" key="1">
    <citation type="submission" date="2019-02" db="EMBL/GenBank/DDBJ databases">
        <authorList>
            <person name="Fang M.L."/>
            <person name="Zhang Y."/>
        </authorList>
    </citation>
    <scope>NUCLEOTIDE SEQUENCE</scope>
    <source>
        <strain evidence="4">YMF1.01838</strain>
    </source>
</reference>
<dbReference type="SUPFAM" id="SSF55608">
    <property type="entry name" value="Homing endonucleases"/>
    <property type="match status" value="2"/>
</dbReference>
<name>A0A482DQQ4_9PEZI</name>
<accession>A0A482DQQ4</accession>
<dbReference type="PANTHER" id="PTHR36181:SF4">
    <property type="entry name" value="LAGLIDADG ENDONUCLEASE"/>
    <property type="match status" value="1"/>
</dbReference>
<dbReference type="Gene3D" id="3.10.28.10">
    <property type="entry name" value="Homing endonucleases"/>
    <property type="match status" value="3"/>
</dbReference>
<evidence type="ECO:0000313" key="4">
    <source>
        <dbReference type="EMBL" id="QBM09625.1"/>
    </source>
</evidence>
<evidence type="ECO:0000259" key="2">
    <source>
        <dbReference type="Pfam" id="PF03161"/>
    </source>
</evidence>
<geneLocation type="mitochondrion" evidence="4"/>
<feature type="domain" description="Nuclease-associated modular DNA-binding 1" evidence="3">
    <location>
        <begin position="472"/>
        <end position="505"/>
    </location>
</feature>
<evidence type="ECO:0000259" key="1">
    <source>
        <dbReference type="Pfam" id="PF00961"/>
    </source>
</evidence>
<dbReference type="InterPro" id="IPR004860">
    <property type="entry name" value="LAGLIDADG_dom"/>
</dbReference>